<keyword evidence="1 3" id="KW-0808">Transferase</keyword>
<organism evidence="3 4">
    <name type="scientific">Hallella seregens ATCC 51272</name>
    <dbReference type="NCBI Taxonomy" id="1336250"/>
    <lineage>
        <taxon>Bacteria</taxon>
        <taxon>Pseudomonadati</taxon>
        <taxon>Bacteroidota</taxon>
        <taxon>Bacteroidia</taxon>
        <taxon>Bacteroidales</taxon>
        <taxon>Prevotellaceae</taxon>
        <taxon>Hallella</taxon>
    </lineage>
</organism>
<dbReference type="Pfam" id="PF01648">
    <property type="entry name" value="ACPS"/>
    <property type="match status" value="1"/>
</dbReference>
<gene>
    <name evidence="3" type="ORF">ACFFK8_07955</name>
</gene>
<proteinExistence type="predicted"/>
<dbReference type="InterPro" id="IPR008278">
    <property type="entry name" value="4-PPantetheinyl_Trfase_dom"/>
</dbReference>
<evidence type="ECO:0000313" key="4">
    <source>
        <dbReference type="Proteomes" id="UP001589688"/>
    </source>
</evidence>
<keyword evidence="4" id="KW-1185">Reference proteome</keyword>
<comment type="caution">
    <text evidence="3">The sequence shown here is derived from an EMBL/GenBank/DDBJ whole genome shotgun (WGS) entry which is preliminary data.</text>
</comment>
<evidence type="ECO:0000313" key="3">
    <source>
        <dbReference type="EMBL" id="MFB9897729.1"/>
    </source>
</evidence>
<evidence type="ECO:0000259" key="2">
    <source>
        <dbReference type="Pfam" id="PF01648"/>
    </source>
</evidence>
<dbReference type="InterPro" id="IPR037143">
    <property type="entry name" value="4-PPantetheinyl_Trfase_dom_sf"/>
</dbReference>
<name>A0ABV5ZMA6_9BACT</name>
<dbReference type="EMBL" id="JBHLZF010000002">
    <property type="protein sequence ID" value="MFB9897729.1"/>
    <property type="molecule type" value="Genomic_DNA"/>
</dbReference>
<dbReference type="GO" id="GO:0016740">
    <property type="term" value="F:transferase activity"/>
    <property type="evidence" value="ECO:0007669"/>
    <property type="project" value="UniProtKB-KW"/>
</dbReference>
<feature type="domain" description="4'-phosphopantetheinyl transferase" evidence="2">
    <location>
        <begin position="98"/>
        <end position="189"/>
    </location>
</feature>
<sequence length="194" mass="22195">MPLIRLQQLGADVRLGLWQMTEDVAALPVPPEDLSRYHSASRLRERLTAYALLREMTGRADLVIDHDETGRPLVDGWNISISHTRGWAALIQSRSKAVAVDIEFFSDRVSRVRDRFVRPDEDGDSLACQLINWSAKETVYKLLGRENLQYFEMRLLPFVPAAQGRVVVEDLKHPRRVEVDYELNGDFVLTHAVD</sequence>
<dbReference type="Proteomes" id="UP001589688">
    <property type="component" value="Unassembled WGS sequence"/>
</dbReference>
<dbReference type="Gene3D" id="3.90.470.20">
    <property type="entry name" value="4'-phosphopantetheinyl transferase domain"/>
    <property type="match status" value="1"/>
</dbReference>
<evidence type="ECO:0000256" key="1">
    <source>
        <dbReference type="ARBA" id="ARBA00022679"/>
    </source>
</evidence>
<dbReference type="SUPFAM" id="SSF56214">
    <property type="entry name" value="4'-phosphopantetheinyl transferase"/>
    <property type="match status" value="2"/>
</dbReference>
<accession>A0ABV5ZMA6</accession>
<protein>
    <submittedName>
        <fullName evidence="3">4'-phosphopantetheinyl transferase family protein</fullName>
    </submittedName>
</protein>
<dbReference type="RefSeq" id="WP_027951597.1">
    <property type="nucleotide sequence ID" value="NZ_JADU01000001.1"/>
</dbReference>
<reference evidence="3 4" key="1">
    <citation type="submission" date="2024-09" db="EMBL/GenBank/DDBJ databases">
        <authorList>
            <person name="Sun Q."/>
            <person name="Mori K."/>
        </authorList>
    </citation>
    <scope>NUCLEOTIDE SEQUENCE [LARGE SCALE GENOMIC DNA]</scope>
    <source>
        <strain evidence="3 4">ATCC 51272</strain>
    </source>
</reference>